<gene>
    <name evidence="2" type="ORF">pipiens_018483</name>
</gene>
<sequence length="230" mass="26029">MYFLKLLTILPLASITNCYVFKIHTSTQDPTDKLLSGESFDNQCPVSLFYAVIYHPIDSKPNPAYGPTNAIPPFKGNPCLVLEPAYALVQNNMTFYGTCNYSTMLQLTMRRIAPTTYNVHWESTLKVASQRTCRLITPEEFFMSRRGSQFETVNPEPVRGRLEGLGEIRLTIRNRSSRYDPDVLENFPAGNGNWKQFGVGAGCECRQEATPRHRQVWREMCGEGRSGSAK</sequence>
<protein>
    <submittedName>
        <fullName evidence="2">Uncharacterized protein</fullName>
    </submittedName>
</protein>
<dbReference type="EMBL" id="JBEHCU010014032">
    <property type="protein sequence ID" value="KAL1373739.1"/>
    <property type="molecule type" value="Genomic_DNA"/>
</dbReference>
<proteinExistence type="predicted"/>
<evidence type="ECO:0000313" key="3">
    <source>
        <dbReference type="Proteomes" id="UP001562425"/>
    </source>
</evidence>
<accession>A0ABD1CBM3</accession>
<reference evidence="2 3" key="1">
    <citation type="submission" date="2024-05" db="EMBL/GenBank/DDBJ databases">
        <title>Culex pipiens pipiens assembly and annotation.</title>
        <authorList>
            <person name="Alout H."/>
            <person name="Durand T."/>
        </authorList>
    </citation>
    <scope>NUCLEOTIDE SEQUENCE [LARGE SCALE GENOMIC DNA]</scope>
    <source>
        <strain evidence="2">HA-2024</strain>
        <tissue evidence="2">Whole body</tissue>
    </source>
</reference>
<keyword evidence="1" id="KW-0732">Signal</keyword>
<dbReference type="AlphaFoldDB" id="A0ABD1CBM3"/>
<feature type="chain" id="PRO_5044833894" evidence="1">
    <location>
        <begin position="19"/>
        <end position="230"/>
    </location>
</feature>
<evidence type="ECO:0000313" key="2">
    <source>
        <dbReference type="EMBL" id="KAL1373739.1"/>
    </source>
</evidence>
<feature type="signal peptide" evidence="1">
    <location>
        <begin position="1"/>
        <end position="18"/>
    </location>
</feature>
<evidence type="ECO:0000256" key="1">
    <source>
        <dbReference type="SAM" id="SignalP"/>
    </source>
</evidence>
<keyword evidence="3" id="KW-1185">Reference proteome</keyword>
<feature type="non-terminal residue" evidence="2">
    <location>
        <position position="230"/>
    </location>
</feature>
<organism evidence="2 3">
    <name type="scientific">Culex pipiens pipiens</name>
    <name type="common">Northern house mosquito</name>
    <dbReference type="NCBI Taxonomy" id="38569"/>
    <lineage>
        <taxon>Eukaryota</taxon>
        <taxon>Metazoa</taxon>
        <taxon>Ecdysozoa</taxon>
        <taxon>Arthropoda</taxon>
        <taxon>Hexapoda</taxon>
        <taxon>Insecta</taxon>
        <taxon>Pterygota</taxon>
        <taxon>Neoptera</taxon>
        <taxon>Endopterygota</taxon>
        <taxon>Diptera</taxon>
        <taxon>Nematocera</taxon>
        <taxon>Culicoidea</taxon>
        <taxon>Culicidae</taxon>
        <taxon>Culicinae</taxon>
        <taxon>Culicini</taxon>
        <taxon>Culex</taxon>
        <taxon>Culex</taxon>
    </lineage>
</organism>
<dbReference type="Proteomes" id="UP001562425">
    <property type="component" value="Unassembled WGS sequence"/>
</dbReference>
<name>A0ABD1CBM3_CULPP</name>
<comment type="caution">
    <text evidence="2">The sequence shown here is derived from an EMBL/GenBank/DDBJ whole genome shotgun (WGS) entry which is preliminary data.</text>
</comment>